<evidence type="ECO:0000313" key="2">
    <source>
        <dbReference type="EMBL" id="VDD56359.1"/>
    </source>
</evidence>
<feature type="non-terminal residue" evidence="2">
    <location>
        <position position="1"/>
    </location>
</feature>
<gene>
    <name evidence="2" type="ORF">BOLC8T49588H</name>
</gene>
<name>A0A3P6GRP4_BRAOL</name>
<feature type="region of interest" description="Disordered" evidence="1">
    <location>
        <begin position="1"/>
        <end position="22"/>
    </location>
</feature>
<protein>
    <submittedName>
        <fullName evidence="2">Uncharacterized protein</fullName>
    </submittedName>
</protein>
<accession>A0A3P6GRP4</accession>
<proteinExistence type="predicted"/>
<dbReference type="EMBL" id="LR031879">
    <property type="protein sequence ID" value="VDD56359.1"/>
    <property type="molecule type" value="Genomic_DNA"/>
</dbReference>
<dbReference type="AlphaFoldDB" id="A0A3P6GRP4"/>
<reference evidence="2" key="1">
    <citation type="submission" date="2018-11" db="EMBL/GenBank/DDBJ databases">
        <authorList>
            <consortium name="Genoscope - CEA"/>
            <person name="William W."/>
        </authorList>
    </citation>
    <scope>NUCLEOTIDE SEQUENCE</scope>
</reference>
<organism evidence="2">
    <name type="scientific">Brassica oleracea</name>
    <name type="common">Wild cabbage</name>
    <dbReference type="NCBI Taxonomy" id="3712"/>
    <lineage>
        <taxon>Eukaryota</taxon>
        <taxon>Viridiplantae</taxon>
        <taxon>Streptophyta</taxon>
        <taxon>Embryophyta</taxon>
        <taxon>Tracheophyta</taxon>
        <taxon>Spermatophyta</taxon>
        <taxon>Magnoliopsida</taxon>
        <taxon>eudicotyledons</taxon>
        <taxon>Gunneridae</taxon>
        <taxon>Pentapetalae</taxon>
        <taxon>rosids</taxon>
        <taxon>malvids</taxon>
        <taxon>Brassicales</taxon>
        <taxon>Brassicaceae</taxon>
        <taxon>Brassiceae</taxon>
        <taxon>Brassica</taxon>
    </lineage>
</organism>
<sequence>EEVQDKSDNRSSSGQILWRGAPGAPSCEIAPLSRYTVRIWCVPDKVASKHLLKITRHRFCCCCSKGDGCDGHFDGFPISGALVTARRHEFRFTFGPDPLHFSLDEFRDVTG</sequence>
<evidence type="ECO:0000256" key="1">
    <source>
        <dbReference type="SAM" id="MobiDB-lite"/>
    </source>
</evidence>
<feature type="non-terminal residue" evidence="2">
    <location>
        <position position="111"/>
    </location>
</feature>